<dbReference type="STRING" id="36849.OXPF_08160"/>
<evidence type="ECO:0000313" key="6">
    <source>
        <dbReference type="Proteomes" id="UP000050326"/>
    </source>
</evidence>
<dbReference type="PRINTS" id="PR00260">
    <property type="entry name" value="CHEMTRNSDUCR"/>
</dbReference>
<dbReference type="GO" id="GO:0004888">
    <property type="term" value="F:transmembrane signaling receptor activity"/>
    <property type="evidence" value="ECO:0007669"/>
    <property type="project" value="InterPro"/>
</dbReference>
<keyword evidence="6" id="KW-1185">Reference proteome</keyword>
<dbReference type="GO" id="GO:0016020">
    <property type="term" value="C:membrane"/>
    <property type="evidence" value="ECO:0007669"/>
    <property type="project" value="InterPro"/>
</dbReference>
<evidence type="ECO:0000256" key="3">
    <source>
        <dbReference type="PROSITE-ProRule" id="PRU00284"/>
    </source>
</evidence>
<name>A0A0P8YEE6_9CLOT</name>
<reference evidence="5 6" key="1">
    <citation type="submission" date="2015-09" db="EMBL/GenBank/DDBJ databases">
        <title>Genome sequence of Oxobacter pfennigii DSM 3222.</title>
        <authorList>
            <person name="Poehlein A."/>
            <person name="Bengelsdorf F.R."/>
            <person name="Schiel-Bengelsdorf B."/>
            <person name="Duerre P."/>
            <person name="Daniel R."/>
        </authorList>
    </citation>
    <scope>NUCLEOTIDE SEQUENCE [LARGE SCALE GENOMIC DNA]</scope>
    <source>
        <strain evidence="5 6">DSM 3222</strain>
    </source>
</reference>
<evidence type="ECO:0000256" key="1">
    <source>
        <dbReference type="ARBA" id="ARBA00023224"/>
    </source>
</evidence>
<dbReference type="OrthoDB" id="9807021at2"/>
<comment type="caution">
    <text evidence="5">The sequence shown here is derived from an EMBL/GenBank/DDBJ whole genome shotgun (WGS) entry which is preliminary data.</text>
</comment>
<evidence type="ECO:0000256" key="2">
    <source>
        <dbReference type="ARBA" id="ARBA00029447"/>
    </source>
</evidence>
<accession>A0A0P8YEE6</accession>
<dbReference type="RefSeq" id="WP_054873924.1">
    <property type="nucleotide sequence ID" value="NZ_LKET01000021.1"/>
</dbReference>
<protein>
    <submittedName>
        <fullName evidence="5">Putative sensory transducer protein YfmS</fullName>
    </submittedName>
</protein>
<dbReference type="InterPro" id="IPR004090">
    <property type="entry name" value="Chemotax_Me-accpt_rcpt"/>
</dbReference>
<organism evidence="5 6">
    <name type="scientific">Oxobacter pfennigii</name>
    <dbReference type="NCBI Taxonomy" id="36849"/>
    <lineage>
        <taxon>Bacteria</taxon>
        <taxon>Bacillati</taxon>
        <taxon>Bacillota</taxon>
        <taxon>Clostridia</taxon>
        <taxon>Eubacteriales</taxon>
        <taxon>Clostridiaceae</taxon>
        <taxon>Oxobacter</taxon>
    </lineage>
</organism>
<dbReference type="AlphaFoldDB" id="A0A0P8YEE6"/>
<dbReference type="GO" id="GO:0007165">
    <property type="term" value="P:signal transduction"/>
    <property type="evidence" value="ECO:0007669"/>
    <property type="project" value="UniProtKB-KW"/>
</dbReference>
<dbReference type="SUPFAM" id="SSF58104">
    <property type="entry name" value="Methyl-accepting chemotaxis protein (MCP) signaling domain"/>
    <property type="match status" value="1"/>
</dbReference>
<feature type="domain" description="Methyl-accepting transducer" evidence="4">
    <location>
        <begin position="160"/>
        <end position="278"/>
    </location>
</feature>
<dbReference type="PANTHER" id="PTHR32089:SF112">
    <property type="entry name" value="LYSOZYME-LIKE PROTEIN-RELATED"/>
    <property type="match status" value="1"/>
</dbReference>
<comment type="similarity">
    <text evidence="2">Belongs to the methyl-accepting chemotaxis (MCP) protein family.</text>
</comment>
<dbReference type="EMBL" id="LKET01000021">
    <property type="protein sequence ID" value="KPU45583.1"/>
    <property type="molecule type" value="Genomic_DNA"/>
</dbReference>
<keyword evidence="1 3" id="KW-0807">Transducer</keyword>
<dbReference type="GO" id="GO:0006935">
    <property type="term" value="P:chemotaxis"/>
    <property type="evidence" value="ECO:0007669"/>
    <property type="project" value="InterPro"/>
</dbReference>
<dbReference type="InterPro" id="IPR004089">
    <property type="entry name" value="MCPsignal_dom"/>
</dbReference>
<dbReference type="PANTHER" id="PTHR32089">
    <property type="entry name" value="METHYL-ACCEPTING CHEMOTAXIS PROTEIN MCPB"/>
    <property type="match status" value="1"/>
</dbReference>
<dbReference type="SMART" id="SM00283">
    <property type="entry name" value="MA"/>
    <property type="match status" value="1"/>
</dbReference>
<dbReference type="Gene3D" id="1.10.287.950">
    <property type="entry name" value="Methyl-accepting chemotaxis protein"/>
    <property type="match status" value="1"/>
</dbReference>
<dbReference type="SUPFAM" id="SSF103190">
    <property type="entry name" value="Sensory domain-like"/>
    <property type="match status" value="1"/>
</dbReference>
<proteinExistence type="inferred from homology"/>
<dbReference type="PROSITE" id="PS50111">
    <property type="entry name" value="CHEMOTAXIS_TRANSDUC_2"/>
    <property type="match status" value="1"/>
</dbReference>
<dbReference type="Proteomes" id="UP000050326">
    <property type="component" value="Unassembled WGS sequence"/>
</dbReference>
<dbReference type="Pfam" id="PF00015">
    <property type="entry name" value="MCPsignal"/>
    <property type="match status" value="1"/>
</dbReference>
<gene>
    <name evidence="5" type="primary">yfmS</name>
    <name evidence="5" type="ORF">OXPF_08160</name>
</gene>
<dbReference type="InterPro" id="IPR029151">
    <property type="entry name" value="Sensor-like_sf"/>
</dbReference>
<sequence>MNEREYQNEIFNSYNNLIPYLIHFFRDDVNFSICDTAKYIKVVNGTSTKTNLKVGDPIQPGSVAYECMKAGKPVTKIVPKEVLGVDVRATGIPVFDEEGNIEGCLVLGKSLERENKIHDLSKTLSNALSQISTVVGQVSAEVLNLAGENTIILEKANGAAKETESTNEIIEFVKSISAQTNLLGLNAAIEAARAGEAGRGFNIVAQEIRKLSNSSGESIAQINDIIQKIKESIEDITNGVSKVNGSFQDQAAAFEEITASIEELNKNAHVLEQLAENL</sequence>
<evidence type="ECO:0000313" key="5">
    <source>
        <dbReference type="EMBL" id="KPU45583.1"/>
    </source>
</evidence>
<evidence type="ECO:0000259" key="4">
    <source>
        <dbReference type="PROSITE" id="PS50111"/>
    </source>
</evidence>